<dbReference type="EMBL" id="MAOE01000130">
    <property type="protein sequence ID" value="OJD56827.1"/>
    <property type="molecule type" value="Genomic_DNA"/>
</dbReference>
<gene>
    <name evidence="2" type="ORF">BAU25_20355</name>
    <name evidence="1" type="ORF">EJW27_22580</name>
</gene>
<evidence type="ECO:0000313" key="2">
    <source>
        <dbReference type="EMBL" id="OJD56827.1"/>
    </source>
</evidence>
<sequence>MKYSHEFWRDPFGGLRIRLPEEIAIVSDFIENLYEDEVDEYIEILDHVVEGKHPNFELEYNAAGVFIEPEYTIAINYYTSPPNNQCKLETSEFRRLLLLWRDKVVTEGRDIDVD</sequence>
<proteinExistence type="predicted"/>
<reference evidence="2 3" key="1">
    <citation type="submission" date="2016-06" db="EMBL/GenBank/DDBJ databases">
        <title>First insights into the genetic diversity and population structure of in the Bacillus cereus group bacteria from diverse marine environments.</title>
        <authorList>
            <person name="Liu Y."/>
            <person name="Lai Q."/>
            <person name="Shao Z."/>
        </authorList>
    </citation>
    <scope>NUCLEOTIDE SEQUENCE [LARGE SCALE GENOMIC DNA]</scope>
    <source>
        <strain evidence="2 3">N35-10-2</strain>
    </source>
</reference>
<evidence type="ECO:0000313" key="4">
    <source>
        <dbReference type="Proteomes" id="UP000272492"/>
    </source>
</evidence>
<dbReference type="AlphaFoldDB" id="A0A1J9TI85"/>
<dbReference type="Proteomes" id="UP000272492">
    <property type="component" value="Chromosome"/>
</dbReference>
<evidence type="ECO:0000313" key="1">
    <source>
        <dbReference type="EMBL" id="AZQ48862.1"/>
    </source>
</evidence>
<dbReference type="EMBL" id="CP034548">
    <property type="protein sequence ID" value="AZQ48862.1"/>
    <property type="molecule type" value="Genomic_DNA"/>
</dbReference>
<name>A0A1J9TI85_9BACI</name>
<accession>A0A1J9TI85</accession>
<dbReference type="RefSeq" id="WP_071759194.1">
    <property type="nucleotide sequence ID" value="NZ_CBCSIO010000005.1"/>
</dbReference>
<evidence type="ECO:0000313" key="3">
    <source>
        <dbReference type="Proteomes" id="UP000181873"/>
    </source>
</evidence>
<dbReference type="Proteomes" id="UP000181873">
    <property type="component" value="Unassembled WGS sequence"/>
</dbReference>
<evidence type="ECO:0008006" key="5">
    <source>
        <dbReference type="Google" id="ProtNLM"/>
    </source>
</evidence>
<organism evidence="2 3">
    <name type="scientific">Bacillus albus</name>
    <dbReference type="NCBI Taxonomy" id="2026189"/>
    <lineage>
        <taxon>Bacteria</taxon>
        <taxon>Bacillati</taxon>
        <taxon>Bacillota</taxon>
        <taxon>Bacilli</taxon>
        <taxon>Bacillales</taxon>
        <taxon>Bacillaceae</taxon>
        <taxon>Bacillus</taxon>
        <taxon>Bacillus cereus group</taxon>
    </lineage>
</organism>
<protein>
    <recommendedName>
        <fullName evidence="5">tRNA-Val4</fullName>
    </recommendedName>
</protein>
<reference evidence="1 4" key="2">
    <citation type="submission" date="2018-12" db="EMBL/GenBank/DDBJ databases">
        <authorList>
            <person name="Wang H."/>
            <person name="Peng S."/>
            <person name="Yu X."/>
            <person name="Li X."/>
        </authorList>
    </citation>
    <scope>NUCLEOTIDE SEQUENCE [LARGE SCALE GENOMIC DNA]</scope>
    <source>
        <strain evidence="1 4">PFYN01</strain>
    </source>
</reference>
<keyword evidence="4" id="KW-1185">Reference proteome</keyword>